<protein>
    <submittedName>
        <fullName evidence="1">Putative cell division protein</fullName>
    </submittedName>
</protein>
<keyword evidence="1" id="KW-0131">Cell cycle</keyword>
<dbReference type="Proteomes" id="UP000050280">
    <property type="component" value="Unassembled WGS sequence"/>
</dbReference>
<organism evidence="1 2">
    <name type="scientific">Croceitalea dokdonensis DOKDO 023</name>
    <dbReference type="NCBI Taxonomy" id="1300341"/>
    <lineage>
        <taxon>Bacteria</taxon>
        <taxon>Pseudomonadati</taxon>
        <taxon>Bacteroidota</taxon>
        <taxon>Flavobacteriia</taxon>
        <taxon>Flavobacteriales</taxon>
        <taxon>Flavobacteriaceae</taxon>
        <taxon>Croceitalea</taxon>
    </lineage>
</organism>
<dbReference type="OrthoDB" id="1466667at2"/>
<dbReference type="PATRIC" id="fig|1300341.3.peg.993"/>
<dbReference type="AlphaFoldDB" id="A0A0N8H446"/>
<keyword evidence="2" id="KW-1185">Reference proteome</keyword>
<dbReference type="GO" id="GO:0051301">
    <property type="term" value="P:cell division"/>
    <property type="evidence" value="ECO:0007669"/>
    <property type="project" value="UniProtKB-KW"/>
</dbReference>
<keyword evidence="1" id="KW-0132">Cell division</keyword>
<accession>A0A0N8H446</accession>
<name>A0A0N8H446_9FLAO</name>
<gene>
    <name evidence="1" type="ORF">I595_772</name>
</gene>
<dbReference type="RefSeq" id="WP_054558042.1">
    <property type="nucleotide sequence ID" value="NZ_LDJX01000002.1"/>
</dbReference>
<comment type="caution">
    <text evidence="1">The sequence shown here is derived from an EMBL/GenBank/DDBJ whole genome shotgun (WGS) entry which is preliminary data.</text>
</comment>
<evidence type="ECO:0000313" key="1">
    <source>
        <dbReference type="EMBL" id="KPM32356.1"/>
    </source>
</evidence>
<proteinExistence type="predicted"/>
<sequence>MKINWNLFKVLSLLLAIVGLYGFADHRSKTKNVENISVQFLGENNLFLTEEAVNKMLIQKFGSLKNTPKEQVVLDTIEMTIANSPMVKNAQVYLSVEGELISKIVQRKPIGRIEGISKFYLDDMGKRMPLSKYHSARVPIITGKITGKSLEDAYVILNFVMGDDFLRKNVIGIHIEDEDKYQLKFRLENFVVNLGGIENLEGKFKNFMAFYVKATKDDTLNDYVAVSLEFENQVVCTKI</sequence>
<dbReference type="STRING" id="1300341.I595_772"/>
<dbReference type="EMBL" id="LDJX01000002">
    <property type="protein sequence ID" value="KPM32356.1"/>
    <property type="molecule type" value="Genomic_DNA"/>
</dbReference>
<evidence type="ECO:0000313" key="2">
    <source>
        <dbReference type="Proteomes" id="UP000050280"/>
    </source>
</evidence>
<reference evidence="1 2" key="1">
    <citation type="submission" date="2015-09" db="EMBL/GenBank/DDBJ databases">
        <title>Genome sequence of the marine flavobacterium Croceitalea dokdonensis DOKDO 023 that contains proton- and sodium-pumping rhodopsins.</title>
        <authorList>
            <person name="Kwon S.-K."/>
            <person name="Lee H.K."/>
            <person name="Kwak M.-J."/>
            <person name="Kim J.F."/>
        </authorList>
    </citation>
    <scope>NUCLEOTIDE SEQUENCE [LARGE SCALE GENOMIC DNA]</scope>
    <source>
        <strain evidence="1 2">DOKDO 023</strain>
    </source>
</reference>